<feature type="region of interest" description="Disordered" evidence="1">
    <location>
        <begin position="524"/>
        <end position="546"/>
    </location>
</feature>
<evidence type="ECO:0000313" key="3">
    <source>
        <dbReference type="EMBL" id="EJF85556.1"/>
    </source>
</evidence>
<dbReference type="NCBIfam" id="TIGR03491">
    <property type="entry name" value="TM0106 family RecB-like putative nuclease"/>
    <property type="match status" value="1"/>
</dbReference>
<dbReference type="InterPro" id="IPR038720">
    <property type="entry name" value="YprB_RNase_H-like_dom"/>
</dbReference>
<protein>
    <recommendedName>
        <fullName evidence="2">YprB ribonuclease H-like domain-containing protein</fullName>
    </recommendedName>
</protein>
<evidence type="ECO:0000313" key="4">
    <source>
        <dbReference type="Proteomes" id="UP000001077"/>
    </source>
</evidence>
<evidence type="ECO:0000259" key="2">
    <source>
        <dbReference type="Pfam" id="PF13482"/>
    </source>
</evidence>
<sequence>MHLFLGDHEKHSFRVADFFYYYTRVKGRFESYLQNLPADSYPEPCGHCNFCPWCDGYKAQWEQDDHLSLVANIQRSQMDKLWKAGIHTVAELAAPAPDTKIPDLSCDVFLHLRSQAVLQHHKATTGENKCEIIPFSLGKGFTCMPVPDNGDLFFDMEGDPLYPNGLEYLFGVYYFKDGKELFLPFWAHDHEEEKETFKCFMGFLVDHLAKHPHAYIYHYNHYETTALKRLACHYAVCEEQLDNLLHNQKFIDLYLVVRESIRISEPGYSIKNMETFYMDKRANTVATAADSIIVYNEWRETGADELLQEISDYNEVDCVSTHLLRDWLLTLKPEDAPWFKGLPEYAEEEKLQRKDWEIEYEDYQTSFGVIEDNPPLINEQLSHLLEFHNREAKPQWWSSFERQNKFEDELVDDTECLGGLRQVGSSEPEKRSLIYSYRFPSQEYKLKVGAQAVDIAIMENAGTIIEIDEDTCLVKIKRGASKEPLLESLSIGPPGPIDSKIIRSAIYRYADHYAGSARRHSCRDKTTGAKCTTHSGQAVGRSGHHL</sequence>
<dbReference type="EMBL" id="AILY01000022">
    <property type="protein sequence ID" value="EJF85556.1"/>
    <property type="molecule type" value="Genomic_DNA"/>
</dbReference>
<dbReference type="HOGENOM" id="CLU_498452_0_0_5"/>
<proteinExistence type="predicted"/>
<keyword evidence="4" id="KW-1185">Reference proteome</keyword>
<gene>
    <name evidence="3" type="ORF">MCY_01117</name>
</gene>
<name>J0QJ32_9HYPH</name>
<dbReference type="OrthoDB" id="9757917at2"/>
<dbReference type="InterPro" id="IPR012337">
    <property type="entry name" value="RNaseH-like_sf"/>
</dbReference>
<dbReference type="AlphaFoldDB" id="J0QJ32"/>
<organism evidence="3 4">
    <name type="scientific">Bartonella rattimassiliensis 15908</name>
    <dbReference type="NCBI Taxonomy" id="1094556"/>
    <lineage>
        <taxon>Bacteria</taxon>
        <taxon>Pseudomonadati</taxon>
        <taxon>Pseudomonadota</taxon>
        <taxon>Alphaproteobacteria</taxon>
        <taxon>Hyphomicrobiales</taxon>
        <taxon>Bartonellaceae</taxon>
        <taxon>Bartonella</taxon>
    </lineage>
</organism>
<accession>J0QJ32</accession>
<reference evidence="3 4" key="1">
    <citation type="submission" date="2012-03" db="EMBL/GenBank/DDBJ databases">
        <title>The Genome Sequence of Bartonella rattimassiliensis 15908.</title>
        <authorList>
            <consortium name="The Broad Institute Genome Sequencing Platform"/>
            <consortium name="The Broad Institute Genome Sequencing Center for Infectious Disease"/>
            <person name="Feldgarden M."/>
            <person name="Kirby J."/>
            <person name="Kosoy M."/>
            <person name="Birtles R."/>
            <person name="Probert W.S."/>
            <person name="Chiaraviglio L."/>
            <person name="Young S.K."/>
            <person name="Zeng Q."/>
            <person name="Gargeya S."/>
            <person name="Fitzgerald M."/>
            <person name="Haas B."/>
            <person name="Abouelleil A."/>
            <person name="Alvarado L."/>
            <person name="Arachchi H.M."/>
            <person name="Berlin A."/>
            <person name="Chapman S.B."/>
            <person name="Gearin G."/>
            <person name="Goldberg J."/>
            <person name="Griggs A."/>
            <person name="Gujja S."/>
            <person name="Hansen M."/>
            <person name="Heiman D."/>
            <person name="Howarth C."/>
            <person name="Larimer J."/>
            <person name="Lui A."/>
            <person name="MacDonald P.J.P."/>
            <person name="McCowen C."/>
            <person name="Montmayeur A."/>
            <person name="Murphy C."/>
            <person name="Neiman D."/>
            <person name="Pearson M."/>
            <person name="Priest M."/>
            <person name="Roberts A."/>
            <person name="Saif S."/>
            <person name="Shea T."/>
            <person name="Sisk P."/>
            <person name="Stolte C."/>
            <person name="Sykes S."/>
            <person name="Wortman J."/>
            <person name="Nusbaum C."/>
            <person name="Birren B."/>
        </authorList>
    </citation>
    <scope>NUCLEOTIDE SEQUENCE [LARGE SCALE GENOMIC DNA]</scope>
    <source>
        <strain evidence="3 4">15908</strain>
    </source>
</reference>
<dbReference type="Proteomes" id="UP000001077">
    <property type="component" value="Unassembled WGS sequence"/>
</dbReference>
<dbReference type="STRING" id="1094556.MCY_01117"/>
<dbReference type="SUPFAM" id="SSF53098">
    <property type="entry name" value="Ribonuclease H-like"/>
    <property type="match status" value="1"/>
</dbReference>
<dbReference type="InterPro" id="IPR019993">
    <property type="entry name" value="RecB_nuclease_TM0106_put"/>
</dbReference>
<comment type="caution">
    <text evidence="3">The sequence shown here is derived from an EMBL/GenBank/DDBJ whole genome shotgun (WGS) entry which is preliminary data.</text>
</comment>
<feature type="domain" description="YprB ribonuclease H-like" evidence="2">
    <location>
        <begin position="152"/>
        <end position="328"/>
    </location>
</feature>
<dbReference type="Pfam" id="PF13482">
    <property type="entry name" value="RNase_H_2"/>
    <property type="match status" value="1"/>
</dbReference>
<evidence type="ECO:0000256" key="1">
    <source>
        <dbReference type="SAM" id="MobiDB-lite"/>
    </source>
</evidence>
<dbReference type="PATRIC" id="fig|1094556.3.peg.1273"/>
<dbReference type="eggNOG" id="COG2251">
    <property type="taxonomic scope" value="Bacteria"/>
</dbReference>